<dbReference type="InterPro" id="IPR002372">
    <property type="entry name" value="PQQ_rpt_dom"/>
</dbReference>
<evidence type="ECO:0000259" key="2">
    <source>
        <dbReference type="Pfam" id="PF13360"/>
    </source>
</evidence>
<sequence>MSFGPPPTPYNAPAPDTRPGPPPRSGRRKAAIGAVAAVVLVALAAGLWTFGREGSGGDSPPDGRPVAARQAPDDIRETVEKRPPSPEGTAAVSYEETLRTVGQNISAMGTWATDKVFAKSFGNEIRGFRLGGSEASETAWRLTLPGPLCAVTRHVSVDGRTAIAYTGNGKGEGAGVDGQPDGDPLTRACDRLAVLDIDTGKKMWDRELAGAGSSLAVNVTMTDGTVVTAWGEGSAAYELTGGKRLWADTDPSACADEGFAGGPDLLALLSCGDSADPVYRVQKIDPRTGDAEWTYRVARGVQGVYLVSSSPAVIAVAAGDVVVTDLLSLDERGKRRATIRLNRDHQVLDCDRTFSAVVESCGAVVVDDERLYLSEEDHIVAHDLATGRTAGKFDAPAGGEMHPLRMSGEQLIAYRPGRGLGRPDAVVALDPESGDETLLLLFAGGAEVGALDDPAHNDIVYEHGRVFFAARTVVGPYNEGEVGGTDQVAVGVESAG</sequence>
<gene>
    <name evidence="3" type="ORF">G3I32_33090</name>
</gene>
<feature type="region of interest" description="Disordered" evidence="1">
    <location>
        <begin position="53"/>
        <end position="90"/>
    </location>
</feature>
<dbReference type="EMBL" id="JAAGMA010000895">
    <property type="protein sequence ID" value="NEB13620.1"/>
    <property type="molecule type" value="Genomic_DNA"/>
</dbReference>
<name>A0A7K3PUH4_9ACTN</name>
<evidence type="ECO:0000256" key="1">
    <source>
        <dbReference type="SAM" id="MobiDB-lite"/>
    </source>
</evidence>
<reference evidence="3 4" key="1">
    <citation type="submission" date="2020-01" db="EMBL/GenBank/DDBJ databases">
        <title>Insect and environment-associated Actinomycetes.</title>
        <authorList>
            <person name="Currrie C."/>
            <person name="Chevrette M."/>
            <person name="Carlson C."/>
            <person name="Stubbendieck R."/>
            <person name="Wendt-Pienkowski E."/>
        </authorList>
    </citation>
    <scope>NUCLEOTIDE SEQUENCE [LARGE SCALE GENOMIC DNA]</scope>
    <source>
        <strain evidence="3 4">SID14163</strain>
    </source>
</reference>
<feature type="domain" description="Pyrrolo-quinoline quinone repeat" evidence="2">
    <location>
        <begin position="192"/>
        <end position="435"/>
    </location>
</feature>
<dbReference type="Pfam" id="PF13360">
    <property type="entry name" value="PQQ_2"/>
    <property type="match status" value="1"/>
</dbReference>
<proteinExistence type="predicted"/>
<evidence type="ECO:0000313" key="3">
    <source>
        <dbReference type="EMBL" id="NEB13620.1"/>
    </source>
</evidence>
<dbReference type="SUPFAM" id="SSF50998">
    <property type="entry name" value="Quinoprotein alcohol dehydrogenase-like"/>
    <property type="match status" value="1"/>
</dbReference>
<dbReference type="InterPro" id="IPR015943">
    <property type="entry name" value="WD40/YVTN_repeat-like_dom_sf"/>
</dbReference>
<dbReference type="RefSeq" id="WP_164249355.1">
    <property type="nucleotide sequence ID" value="NZ_JAAGMA010000895.1"/>
</dbReference>
<feature type="region of interest" description="Disordered" evidence="1">
    <location>
        <begin position="1"/>
        <end position="29"/>
    </location>
</feature>
<dbReference type="AlphaFoldDB" id="A0A7K3PUH4"/>
<dbReference type="Gene3D" id="2.130.10.10">
    <property type="entry name" value="YVTN repeat-like/Quinoprotein amine dehydrogenase"/>
    <property type="match status" value="2"/>
</dbReference>
<dbReference type="InterPro" id="IPR011047">
    <property type="entry name" value="Quinoprotein_ADH-like_sf"/>
</dbReference>
<organism evidence="3 4">
    <name type="scientific">Streptomyces coelicoflavus</name>
    <dbReference type="NCBI Taxonomy" id="285562"/>
    <lineage>
        <taxon>Bacteria</taxon>
        <taxon>Bacillati</taxon>
        <taxon>Actinomycetota</taxon>
        <taxon>Actinomycetes</taxon>
        <taxon>Kitasatosporales</taxon>
        <taxon>Streptomycetaceae</taxon>
        <taxon>Streptomyces</taxon>
    </lineage>
</organism>
<feature type="compositionally biased region" description="Pro residues" evidence="1">
    <location>
        <begin position="1"/>
        <end position="24"/>
    </location>
</feature>
<comment type="caution">
    <text evidence="3">The sequence shown here is derived from an EMBL/GenBank/DDBJ whole genome shotgun (WGS) entry which is preliminary data.</text>
</comment>
<evidence type="ECO:0000313" key="4">
    <source>
        <dbReference type="Proteomes" id="UP000470446"/>
    </source>
</evidence>
<accession>A0A7K3PUH4</accession>
<protein>
    <submittedName>
        <fullName evidence="3">PQQ-like beta-propeller repeat protein</fullName>
    </submittedName>
</protein>
<feature type="compositionally biased region" description="Basic and acidic residues" evidence="1">
    <location>
        <begin position="71"/>
        <end position="84"/>
    </location>
</feature>
<dbReference type="Proteomes" id="UP000470446">
    <property type="component" value="Unassembled WGS sequence"/>
</dbReference>